<feature type="region of interest" description="Disordered" evidence="11">
    <location>
        <begin position="1"/>
        <end position="27"/>
    </location>
</feature>
<protein>
    <submittedName>
        <fullName evidence="12">Sialyltransferase family protein</fullName>
    </submittedName>
</protein>
<dbReference type="OrthoDB" id="10264956at2759"/>
<dbReference type="GO" id="GO:0008373">
    <property type="term" value="F:sialyltransferase activity"/>
    <property type="evidence" value="ECO:0007669"/>
    <property type="project" value="InterPro"/>
</dbReference>
<keyword evidence="7" id="KW-1133">Transmembrane helix</keyword>
<feature type="compositionally biased region" description="Basic and acidic residues" evidence="11">
    <location>
        <begin position="170"/>
        <end position="199"/>
    </location>
</feature>
<dbReference type="AlphaFoldDB" id="A0A0U9I6W0"/>
<evidence type="ECO:0000256" key="5">
    <source>
        <dbReference type="ARBA" id="ARBA00022692"/>
    </source>
</evidence>
<evidence type="ECO:0000256" key="10">
    <source>
        <dbReference type="ARBA" id="ARBA00023180"/>
    </source>
</evidence>
<evidence type="ECO:0000256" key="1">
    <source>
        <dbReference type="ARBA" id="ARBA00004323"/>
    </source>
</evidence>
<evidence type="ECO:0000256" key="7">
    <source>
        <dbReference type="ARBA" id="ARBA00022989"/>
    </source>
</evidence>
<keyword evidence="6" id="KW-0735">Signal-anchor</keyword>
<evidence type="ECO:0000256" key="11">
    <source>
        <dbReference type="SAM" id="MobiDB-lite"/>
    </source>
</evidence>
<feature type="compositionally biased region" description="Basic and acidic residues" evidence="11">
    <location>
        <begin position="100"/>
        <end position="115"/>
    </location>
</feature>
<evidence type="ECO:0000256" key="2">
    <source>
        <dbReference type="ARBA" id="ARBA00006003"/>
    </source>
</evidence>
<evidence type="ECO:0000256" key="6">
    <source>
        <dbReference type="ARBA" id="ARBA00022968"/>
    </source>
</evidence>
<dbReference type="CDD" id="cd19952">
    <property type="entry name" value="GT29"/>
    <property type="match status" value="1"/>
</dbReference>
<keyword evidence="5" id="KW-0812">Transmembrane</keyword>
<accession>A0A0U9I6W0</accession>
<dbReference type="Pfam" id="PF00777">
    <property type="entry name" value="Glyco_transf_29"/>
    <property type="match status" value="2"/>
</dbReference>
<name>A0A0U9I6W0_KLENI</name>
<evidence type="ECO:0000313" key="12">
    <source>
        <dbReference type="EMBL" id="GAQ81247.1"/>
    </source>
</evidence>
<keyword evidence="10" id="KW-0325">Glycoprotein</keyword>
<dbReference type="InterPro" id="IPR001675">
    <property type="entry name" value="Glyco_trans_29"/>
</dbReference>
<evidence type="ECO:0000256" key="3">
    <source>
        <dbReference type="ARBA" id="ARBA00022676"/>
    </source>
</evidence>
<dbReference type="EMBL" id="DF237024">
    <property type="protein sequence ID" value="GAQ81247.1"/>
    <property type="molecule type" value="Genomic_DNA"/>
</dbReference>
<comment type="similarity">
    <text evidence="2">Belongs to the glycosyltransferase 29 family.</text>
</comment>
<organism evidence="12 13">
    <name type="scientific">Klebsormidium nitens</name>
    <name type="common">Green alga</name>
    <name type="synonym">Ulothrix nitens</name>
    <dbReference type="NCBI Taxonomy" id="105231"/>
    <lineage>
        <taxon>Eukaryota</taxon>
        <taxon>Viridiplantae</taxon>
        <taxon>Streptophyta</taxon>
        <taxon>Klebsormidiophyceae</taxon>
        <taxon>Klebsormidiales</taxon>
        <taxon>Klebsormidiaceae</taxon>
        <taxon>Klebsormidium</taxon>
    </lineage>
</organism>
<feature type="compositionally biased region" description="Basic and acidic residues" evidence="11">
    <location>
        <begin position="212"/>
        <end position="226"/>
    </location>
</feature>
<dbReference type="STRING" id="105231.A0A0U9I6W0"/>
<reference evidence="12 13" key="1">
    <citation type="journal article" date="2014" name="Nat. Commun.">
        <title>Klebsormidium flaccidum genome reveals primary factors for plant terrestrial adaptation.</title>
        <authorList>
            <person name="Hori K."/>
            <person name="Maruyama F."/>
            <person name="Fujisawa T."/>
            <person name="Togashi T."/>
            <person name="Yamamoto N."/>
            <person name="Seo M."/>
            <person name="Sato S."/>
            <person name="Yamada T."/>
            <person name="Mori H."/>
            <person name="Tajima N."/>
            <person name="Moriyama T."/>
            <person name="Ikeuchi M."/>
            <person name="Watanabe M."/>
            <person name="Wada H."/>
            <person name="Kobayashi K."/>
            <person name="Saito M."/>
            <person name="Masuda T."/>
            <person name="Sasaki-Sekimoto Y."/>
            <person name="Mashiguchi K."/>
            <person name="Awai K."/>
            <person name="Shimojima M."/>
            <person name="Masuda S."/>
            <person name="Iwai M."/>
            <person name="Nobusawa T."/>
            <person name="Narise T."/>
            <person name="Kondo S."/>
            <person name="Saito H."/>
            <person name="Sato R."/>
            <person name="Murakawa M."/>
            <person name="Ihara Y."/>
            <person name="Oshima-Yamada Y."/>
            <person name="Ohtaka K."/>
            <person name="Satoh M."/>
            <person name="Sonobe K."/>
            <person name="Ishii M."/>
            <person name="Ohtani R."/>
            <person name="Kanamori-Sato M."/>
            <person name="Honoki R."/>
            <person name="Miyazaki D."/>
            <person name="Mochizuki H."/>
            <person name="Umetsu J."/>
            <person name="Higashi K."/>
            <person name="Shibata D."/>
            <person name="Kamiya Y."/>
            <person name="Sato N."/>
            <person name="Nakamura Y."/>
            <person name="Tabata S."/>
            <person name="Ida S."/>
            <person name="Kurokawa K."/>
            <person name="Ohta H."/>
        </authorList>
    </citation>
    <scope>NUCLEOTIDE SEQUENCE [LARGE SCALE GENOMIC DNA]</scope>
    <source>
        <strain evidence="12 13">NIES-2285</strain>
    </source>
</reference>
<dbReference type="GO" id="GO:0000139">
    <property type="term" value="C:Golgi membrane"/>
    <property type="evidence" value="ECO:0007669"/>
    <property type="project" value="UniProtKB-SubCell"/>
</dbReference>
<comment type="subcellular location">
    <subcellularLocation>
        <location evidence="1">Golgi apparatus membrane</location>
        <topology evidence="1">Single-pass type II membrane protein</topology>
    </subcellularLocation>
</comment>
<dbReference type="Proteomes" id="UP000054558">
    <property type="component" value="Unassembled WGS sequence"/>
</dbReference>
<feature type="region of interest" description="Disordered" evidence="11">
    <location>
        <begin position="380"/>
        <end position="415"/>
    </location>
</feature>
<sequence length="812" mass="88229">MRGAGGTLSPTRGARRKPPSSSCSYSSAPTISLCLSLAFLVFMATHLGGTRDSKVAHSQPTEVTTARKLSGEGLDLWRGYERAGQNGGGKKMDLEEELERDLSNEQPLHETEGSMRNRKSRTRGGEGSFGRPRKVPVSEQEAGKVAAKAGVIKFEMQQGGVDAEVSGESEWERIQREETTGSRTSEEGSGEKSELEGELVRSLNVQGAFANERADDLRESKDESKTPHSQGGGSGFRIEVEESSSLKSKERKADFEGGGSEMGGSTSTMQETKEPESHSVVPIGTESIELGNLGQGQANQLQNPSLAGQQEEGNGFGVAHYSGQLAQIPSAVTVTFDDEILESRNPEADMGQANPVESRLSARPQEEQTEIGALGILKAAQANRDRNQSTVDEEGFEGDSRSATKAGHSHSDQVEERPLIRFGEKPTKQVLMVKEFFEHNEIESLGHVSDDEGSSGGTDLDKPFDDDLALAVLPEFGDRLFAVANNVSEAGGSTQNVLVRTSETEAPHPFLAKHNSSSQYEKAVVNGRLVDVTYRQALLRSFQDGLDCMALGLELFDGNASLTTGASAYGSCAFVGNSGMMRAAERGAEIDGHDVILRSNQAPTKGKQCFAQERSWKCRVTSYENFVGSKTTFRFLNKKWAVVYASSTQGRGILLPQENPGTVLIASRSEEPEYSRLVQAVGETRPDVTAVHLSGEVRRCAHVALHLARQAANAHEIEYEGGDVPSTGFLAIFFLLQACKSVDVYGLSMERSDGHVAQSWPYHYFEHYVDSENLRAHPHHSFQMEGDLVRAMAVERPARLRVMEEPHTTVEP</sequence>
<keyword evidence="13" id="KW-1185">Reference proteome</keyword>
<feature type="region of interest" description="Disordered" evidence="11">
    <location>
        <begin position="51"/>
        <end position="70"/>
    </location>
</feature>
<gene>
    <name evidence="12" type="ORF">KFL_000750150</name>
</gene>
<feature type="region of interest" description="Disordered" evidence="11">
    <location>
        <begin position="80"/>
        <end position="141"/>
    </location>
</feature>
<dbReference type="PANTHER" id="PTHR11987:SF36">
    <property type="entry name" value="SIA-ALPHA-2,3-GAL-BETA-1,4-GLCNAC-R:ALPHA 2,8-SIALYLTRANSFERASE"/>
    <property type="match status" value="1"/>
</dbReference>
<keyword evidence="3 12" id="KW-0328">Glycosyltransferase</keyword>
<dbReference type="InterPro" id="IPR050943">
    <property type="entry name" value="Glycosyltr_29_Sialyltrsf"/>
</dbReference>
<evidence type="ECO:0000256" key="4">
    <source>
        <dbReference type="ARBA" id="ARBA00022679"/>
    </source>
</evidence>
<keyword evidence="4 12" id="KW-0808">Transferase</keyword>
<dbReference type="Gene3D" id="3.90.1480.20">
    <property type="entry name" value="Glycosyl transferase family 29"/>
    <property type="match status" value="1"/>
</dbReference>
<feature type="region of interest" description="Disordered" evidence="11">
    <location>
        <begin position="159"/>
        <end position="315"/>
    </location>
</feature>
<evidence type="ECO:0000256" key="9">
    <source>
        <dbReference type="ARBA" id="ARBA00023136"/>
    </source>
</evidence>
<dbReference type="PANTHER" id="PTHR11987">
    <property type="entry name" value="ALPHA-2,8-SIALYLTRANSFERASE"/>
    <property type="match status" value="1"/>
</dbReference>
<evidence type="ECO:0000256" key="8">
    <source>
        <dbReference type="ARBA" id="ARBA00023034"/>
    </source>
</evidence>
<proteinExistence type="inferred from homology"/>
<keyword evidence="9" id="KW-0472">Membrane</keyword>
<dbReference type="InterPro" id="IPR038578">
    <property type="entry name" value="GT29-like_sf"/>
</dbReference>
<evidence type="ECO:0000313" key="13">
    <source>
        <dbReference type="Proteomes" id="UP000054558"/>
    </source>
</evidence>
<keyword evidence="8" id="KW-0333">Golgi apparatus</keyword>
<feature type="compositionally biased region" description="Low complexity" evidence="11">
    <location>
        <begin position="290"/>
        <end position="303"/>
    </location>
</feature>